<feature type="non-terminal residue" evidence="5">
    <location>
        <position position="178"/>
    </location>
</feature>
<protein>
    <recommendedName>
        <fullName evidence="6">Formate--tetrahydrofolate ligase</fullName>
    </recommendedName>
</protein>
<dbReference type="GO" id="GO:0005524">
    <property type="term" value="F:ATP binding"/>
    <property type="evidence" value="ECO:0007669"/>
    <property type="project" value="UniProtKB-KW"/>
</dbReference>
<keyword evidence="2" id="KW-0436">Ligase</keyword>
<evidence type="ECO:0000256" key="3">
    <source>
        <dbReference type="ARBA" id="ARBA00022741"/>
    </source>
</evidence>
<keyword evidence="3" id="KW-0547">Nucleotide-binding</keyword>
<evidence type="ECO:0000256" key="2">
    <source>
        <dbReference type="ARBA" id="ARBA00022598"/>
    </source>
</evidence>
<reference evidence="5" key="1">
    <citation type="journal article" date="2014" name="Front. Microbiol.">
        <title>High frequency of phylogenetically diverse reductive dehalogenase-homologous genes in deep subseafloor sedimentary metagenomes.</title>
        <authorList>
            <person name="Kawai M."/>
            <person name="Futagami T."/>
            <person name="Toyoda A."/>
            <person name="Takaki Y."/>
            <person name="Nishi S."/>
            <person name="Hori S."/>
            <person name="Arai W."/>
            <person name="Tsubouchi T."/>
            <person name="Morono Y."/>
            <person name="Uchiyama I."/>
            <person name="Ito T."/>
            <person name="Fujiyama A."/>
            <person name="Inagaki F."/>
            <person name="Takami H."/>
        </authorList>
    </citation>
    <scope>NUCLEOTIDE SEQUENCE</scope>
    <source>
        <strain evidence="5">Expedition CK06-06</strain>
    </source>
</reference>
<evidence type="ECO:0000256" key="4">
    <source>
        <dbReference type="ARBA" id="ARBA00022840"/>
    </source>
</evidence>
<keyword evidence="1" id="KW-0554">One-carbon metabolism</keyword>
<accession>X1NDT9</accession>
<dbReference type="Gene3D" id="3.40.50.300">
    <property type="entry name" value="P-loop containing nucleotide triphosphate hydrolases"/>
    <property type="match status" value="1"/>
</dbReference>
<evidence type="ECO:0000313" key="5">
    <source>
        <dbReference type="EMBL" id="GAI28371.1"/>
    </source>
</evidence>
<dbReference type="SUPFAM" id="SSF52540">
    <property type="entry name" value="P-loop containing nucleoside triphosphate hydrolases"/>
    <property type="match status" value="1"/>
</dbReference>
<keyword evidence="4" id="KW-0067">ATP-binding</keyword>
<dbReference type="GO" id="GO:0006730">
    <property type="term" value="P:one-carbon metabolic process"/>
    <property type="evidence" value="ECO:0007669"/>
    <property type="project" value="UniProtKB-KW"/>
</dbReference>
<dbReference type="InterPro" id="IPR000559">
    <property type="entry name" value="Formate_THF_ligase"/>
</dbReference>
<dbReference type="Pfam" id="PF01268">
    <property type="entry name" value="FTHFS"/>
    <property type="match status" value="1"/>
</dbReference>
<comment type="caution">
    <text evidence="5">The sequence shown here is derived from an EMBL/GenBank/DDBJ whole genome shotgun (WGS) entry which is preliminary data.</text>
</comment>
<dbReference type="GO" id="GO:0004329">
    <property type="term" value="F:formate-tetrahydrofolate ligase activity"/>
    <property type="evidence" value="ECO:0007669"/>
    <property type="project" value="InterPro"/>
</dbReference>
<name>X1NDT9_9ZZZZ</name>
<dbReference type="AlphaFoldDB" id="X1NDT9"/>
<dbReference type="Gene3D" id="3.30.1510.10">
    <property type="entry name" value="Domain 2, N(10)-formyltetrahydrofolate synthetase"/>
    <property type="match status" value="1"/>
</dbReference>
<dbReference type="EMBL" id="BARV01016556">
    <property type="protein sequence ID" value="GAI28371.1"/>
    <property type="molecule type" value="Genomic_DNA"/>
</dbReference>
<evidence type="ECO:0000256" key="1">
    <source>
        <dbReference type="ARBA" id="ARBA00022563"/>
    </source>
</evidence>
<sequence length="178" mass="19584">MAYDAVKMKDWQISEAAEENMPTPDDWREKLGLQKDEIIPHGRLCKLDFMKIIERLKDKPDGKYIEVTAITPTPLGEGKSTTACGLMEGMGKRGLNVGGALRQPSGGPTMNIKGTAAGGGNALLIPLTEFSMGLTGDINDIMNAHNLAMVALTARMQHERNYDDEQLARLTRMRRLNV</sequence>
<organism evidence="5">
    <name type="scientific">marine sediment metagenome</name>
    <dbReference type="NCBI Taxonomy" id="412755"/>
    <lineage>
        <taxon>unclassified sequences</taxon>
        <taxon>metagenomes</taxon>
        <taxon>ecological metagenomes</taxon>
    </lineage>
</organism>
<dbReference type="InterPro" id="IPR027417">
    <property type="entry name" value="P-loop_NTPase"/>
</dbReference>
<proteinExistence type="predicted"/>
<evidence type="ECO:0008006" key="6">
    <source>
        <dbReference type="Google" id="ProtNLM"/>
    </source>
</evidence>
<gene>
    <name evidence="5" type="ORF">S06H3_28382</name>
</gene>